<dbReference type="HOGENOM" id="CLU_2675986_0_0_1"/>
<dbReference type="Proteomes" id="UP000008827">
    <property type="component" value="Chromosome 18"/>
</dbReference>
<reference evidence="2" key="2">
    <citation type="submission" date="2018-02" db="UniProtKB">
        <authorList>
            <consortium name="EnsemblPlants"/>
        </authorList>
    </citation>
    <scope>IDENTIFICATION</scope>
    <source>
        <strain evidence="2">Williams 82</strain>
    </source>
</reference>
<dbReference type="EMBL" id="CM000851">
    <property type="protein sequence ID" value="KRH00149.1"/>
    <property type="molecule type" value="Genomic_DNA"/>
</dbReference>
<proteinExistence type="predicted"/>
<protein>
    <submittedName>
        <fullName evidence="1 2">Uncharacterized protein</fullName>
    </submittedName>
</protein>
<gene>
    <name evidence="1" type="ORF">GLYMA_18G196100</name>
</gene>
<dbReference type="Gramene" id="KRH00149">
    <property type="protein sequence ID" value="KRH00149"/>
    <property type="gene ID" value="GLYMA_18G196100"/>
</dbReference>
<dbReference type="InParanoid" id="K7MTE6"/>
<evidence type="ECO:0000313" key="3">
    <source>
        <dbReference type="Proteomes" id="UP000008827"/>
    </source>
</evidence>
<organism evidence="1">
    <name type="scientific">Glycine max</name>
    <name type="common">Soybean</name>
    <name type="synonym">Glycine hispida</name>
    <dbReference type="NCBI Taxonomy" id="3847"/>
    <lineage>
        <taxon>Eukaryota</taxon>
        <taxon>Viridiplantae</taxon>
        <taxon>Streptophyta</taxon>
        <taxon>Embryophyta</taxon>
        <taxon>Tracheophyta</taxon>
        <taxon>Spermatophyta</taxon>
        <taxon>Magnoliopsida</taxon>
        <taxon>eudicotyledons</taxon>
        <taxon>Gunneridae</taxon>
        <taxon>Pentapetalae</taxon>
        <taxon>rosids</taxon>
        <taxon>fabids</taxon>
        <taxon>Fabales</taxon>
        <taxon>Fabaceae</taxon>
        <taxon>Papilionoideae</taxon>
        <taxon>50 kb inversion clade</taxon>
        <taxon>NPAAA clade</taxon>
        <taxon>indigoferoid/millettioid clade</taxon>
        <taxon>Phaseoleae</taxon>
        <taxon>Glycine</taxon>
        <taxon>Glycine subgen. Soja</taxon>
    </lineage>
</organism>
<sequence length="75" mass="8137">MYGSRRKWPSNWGGCSDGSYGVEIQTKGKLLGKIGRQFVFQMRKVGWGCGILKSSIALFLGNGVGTFSIMRGNCG</sequence>
<reference evidence="1 2" key="1">
    <citation type="journal article" date="2010" name="Nature">
        <title>Genome sequence of the palaeopolyploid soybean.</title>
        <authorList>
            <person name="Schmutz J."/>
            <person name="Cannon S.B."/>
            <person name="Schlueter J."/>
            <person name="Ma J."/>
            <person name="Mitros T."/>
            <person name="Nelson W."/>
            <person name="Hyten D.L."/>
            <person name="Song Q."/>
            <person name="Thelen J.J."/>
            <person name="Cheng J."/>
            <person name="Xu D."/>
            <person name="Hellsten U."/>
            <person name="May G.D."/>
            <person name="Yu Y."/>
            <person name="Sakurai T."/>
            <person name="Umezawa T."/>
            <person name="Bhattacharyya M.K."/>
            <person name="Sandhu D."/>
            <person name="Valliyodan B."/>
            <person name="Lindquist E."/>
            <person name="Peto M."/>
            <person name="Grant D."/>
            <person name="Shu S."/>
            <person name="Goodstein D."/>
            <person name="Barry K."/>
            <person name="Futrell-Griggs M."/>
            <person name="Abernathy B."/>
            <person name="Du J."/>
            <person name="Tian Z."/>
            <person name="Zhu L."/>
            <person name="Gill N."/>
            <person name="Joshi T."/>
            <person name="Libault M."/>
            <person name="Sethuraman A."/>
            <person name="Zhang X.-C."/>
            <person name="Shinozaki K."/>
            <person name="Nguyen H.T."/>
            <person name="Wing R.A."/>
            <person name="Cregan P."/>
            <person name="Specht J."/>
            <person name="Grimwood J."/>
            <person name="Rokhsar D."/>
            <person name="Stacey G."/>
            <person name="Shoemaker R.C."/>
            <person name="Jackson S.A."/>
        </authorList>
    </citation>
    <scope>NUCLEOTIDE SEQUENCE [LARGE SCALE GENOMIC DNA]</scope>
    <source>
        <strain evidence="2">cv. Williams 82</strain>
        <tissue evidence="1">Callus</tissue>
    </source>
</reference>
<evidence type="ECO:0000313" key="2">
    <source>
        <dbReference type="EnsemblPlants" id="KRH00149"/>
    </source>
</evidence>
<accession>K7MTE6</accession>
<keyword evidence="3" id="KW-1185">Reference proteome</keyword>
<dbReference type="AlphaFoldDB" id="K7MTE6"/>
<dbReference type="EnsemblPlants" id="KRH00149">
    <property type="protein sequence ID" value="KRH00149"/>
    <property type="gene ID" value="GLYMA_18G196100"/>
</dbReference>
<name>K7MTE6_SOYBN</name>
<dbReference type="PaxDb" id="3847-GLYMA18G42351.1"/>
<evidence type="ECO:0000313" key="1">
    <source>
        <dbReference type="EMBL" id="KRH00149.1"/>
    </source>
</evidence>
<reference evidence="1" key="3">
    <citation type="submission" date="2018-07" db="EMBL/GenBank/DDBJ databases">
        <title>WGS assembly of Glycine max.</title>
        <authorList>
            <person name="Schmutz J."/>
            <person name="Cannon S."/>
            <person name="Schlueter J."/>
            <person name="Ma J."/>
            <person name="Mitros T."/>
            <person name="Nelson W."/>
            <person name="Hyten D."/>
            <person name="Song Q."/>
            <person name="Thelen J."/>
            <person name="Cheng J."/>
            <person name="Xu D."/>
            <person name="Hellsten U."/>
            <person name="May G."/>
            <person name="Yu Y."/>
            <person name="Sakurai T."/>
            <person name="Umezawa T."/>
            <person name="Bhattacharyya M."/>
            <person name="Sandhu D."/>
            <person name="Valliyodan B."/>
            <person name="Lindquist E."/>
            <person name="Peto M."/>
            <person name="Grant D."/>
            <person name="Shu S."/>
            <person name="Goodstein D."/>
            <person name="Barry K."/>
            <person name="Futrell-Griggs M."/>
            <person name="Abernathy B."/>
            <person name="Du J."/>
            <person name="Tian Z."/>
            <person name="Zhu L."/>
            <person name="Gill N."/>
            <person name="Joshi T."/>
            <person name="Libault M."/>
            <person name="Sethuraman A."/>
            <person name="Zhang X."/>
            <person name="Shinozaki K."/>
            <person name="Nguyen H."/>
            <person name="Wing R."/>
            <person name="Cregan P."/>
            <person name="Specht J."/>
            <person name="Grimwood J."/>
            <person name="Rokhsar D."/>
            <person name="Stacey G."/>
            <person name="Shoemaker R."/>
            <person name="Jackson S."/>
        </authorList>
    </citation>
    <scope>NUCLEOTIDE SEQUENCE</scope>
    <source>
        <tissue evidence="1">Callus</tissue>
    </source>
</reference>